<evidence type="ECO:0000313" key="3">
    <source>
        <dbReference type="Proteomes" id="UP000008021"/>
    </source>
</evidence>
<evidence type="ECO:0000313" key="2">
    <source>
        <dbReference type="EnsemblPlants" id="OMERI05G12130.1"/>
    </source>
</evidence>
<keyword evidence="3" id="KW-1185">Reference proteome</keyword>
<protein>
    <submittedName>
        <fullName evidence="2">Uncharacterized protein</fullName>
    </submittedName>
</protein>
<feature type="region of interest" description="Disordered" evidence="1">
    <location>
        <begin position="1"/>
        <end position="52"/>
    </location>
</feature>
<dbReference type="HOGENOM" id="CLU_2214156_0_0_1"/>
<reference evidence="2" key="1">
    <citation type="submission" date="2015-04" db="UniProtKB">
        <authorList>
            <consortium name="EnsemblPlants"/>
        </authorList>
    </citation>
    <scope>IDENTIFICATION</scope>
</reference>
<evidence type="ECO:0000256" key="1">
    <source>
        <dbReference type="SAM" id="MobiDB-lite"/>
    </source>
</evidence>
<organism evidence="2">
    <name type="scientific">Oryza meridionalis</name>
    <dbReference type="NCBI Taxonomy" id="40149"/>
    <lineage>
        <taxon>Eukaryota</taxon>
        <taxon>Viridiplantae</taxon>
        <taxon>Streptophyta</taxon>
        <taxon>Embryophyta</taxon>
        <taxon>Tracheophyta</taxon>
        <taxon>Spermatophyta</taxon>
        <taxon>Magnoliopsida</taxon>
        <taxon>Liliopsida</taxon>
        <taxon>Poales</taxon>
        <taxon>Poaceae</taxon>
        <taxon>BOP clade</taxon>
        <taxon>Oryzoideae</taxon>
        <taxon>Oryzeae</taxon>
        <taxon>Oryzinae</taxon>
        <taxon>Oryza</taxon>
    </lineage>
</organism>
<dbReference type="Proteomes" id="UP000008021">
    <property type="component" value="Chromosome 5"/>
</dbReference>
<reference evidence="2" key="2">
    <citation type="submission" date="2018-05" db="EMBL/GenBank/DDBJ databases">
        <title>OmerRS3 (Oryza meridionalis Reference Sequence Version 3).</title>
        <authorList>
            <person name="Zhang J."/>
            <person name="Kudrna D."/>
            <person name="Lee S."/>
            <person name="Talag J."/>
            <person name="Welchert J."/>
            <person name="Wing R.A."/>
        </authorList>
    </citation>
    <scope>NUCLEOTIDE SEQUENCE [LARGE SCALE GENOMIC DNA]</scope>
    <source>
        <strain evidence="2">cv. OR44</strain>
    </source>
</reference>
<name>A0A0E0DQK5_9ORYZ</name>
<dbReference type="EnsemblPlants" id="OMERI05G12130.1">
    <property type="protein sequence ID" value="OMERI05G12130.1"/>
    <property type="gene ID" value="OMERI05G12130"/>
</dbReference>
<proteinExistence type="predicted"/>
<dbReference type="Gramene" id="OMERI05G12130.1">
    <property type="protein sequence ID" value="OMERI05G12130.1"/>
    <property type="gene ID" value="OMERI05G12130"/>
</dbReference>
<sequence length="107" mass="11816">MAAAARCPGDHRGGGLLPRRRRPRQQQHTASSRSRATCRHCQGRQQPRNPLGARWFQPSCFRPPPPSLHLCDRVIHPTPVVFPMAEAALASLRLAASPILNKLLTDA</sequence>
<accession>A0A0E0DQK5</accession>
<dbReference type="AlphaFoldDB" id="A0A0E0DQK5"/>